<dbReference type="Gene3D" id="2.60.40.10">
    <property type="entry name" value="Immunoglobulins"/>
    <property type="match status" value="6"/>
</dbReference>
<keyword evidence="3" id="KW-1185">Reference proteome</keyword>
<evidence type="ECO:0008006" key="4">
    <source>
        <dbReference type="Google" id="ProtNLM"/>
    </source>
</evidence>
<dbReference type="Proteomes" id="UP000007590">
    <property type="component" value="Chromosome"/>
</dbReference>
<feature type="region of interest" description="Disordered" evidence="1">
    <location>
        <begin position="525"/>
        <end position="557"/>
    </location>
</feature>
<dbReference type="KEGG" id="scn:Solca_3496"/>
<dbReference type="EMBL" id="CP003349">
    <property type="protein sequence ID" value="AFD08501.1"/>
    <property type="molecule type" value="Genomic_DNA"/>
</dbReference>
<gene>
    <name evidence="2" type="ordered locus">Solca_3496</name>
</gene>
<evidence type="ECO:0000256" key="1">
    <source>
        <dbReference type="SAM" id="MobiDB-lite"/>
    </source>
</evidence>
<dbReference type="PANTHER" id="PTHR24273:SF32">
    <property type="entry name" value="HYALIN"/>
    <property type="match status" value="1"/>
</dbReference>
<dbReference type="RefSeq" id="WP_014681724.1">
    <property type="nucleotide sequence ID" value="NC_017770.1"/>
</dbReference>
<evidence type="ECO:0000313" key="2">
    <source>
        <dbReference type="EMBL" id="AFD08501.1"/>
    </source>
</evidence>
<evidence type="ECO:0000313" key="3">
    <source>
        <dbReference type="Proteomes" id="UP000007590"/>
    </source>
</evidence>
<sequence>MITWTFADGNGNTTTQTQNVVIKDITAPVQPVLADVTGECSATATAPTTTDNCAGVITGTTGDALTYSSQGTHVITWTFADGNGNTTTQTQNVVIKDITAPVQPVLADVTGECSATATAPTTTDNCAGVITGTTGDALTYSSQGTHVITWTFADGNGNTTTQTQNVVIKDITAPVQPVLADVTGECSATATAPTTTDNCAGVITGTTGDALTYSSQGTHVITWTFADGNGNTTTQTQNVVIKDITAPVQPVLADVTGECSATATAPTTTDNCAGVITGTTGDALTYSSQGTHVITWTFADGNGNTTTQTQNVVIKDITAPVQPVLADVTGECSATATAPTTTDNCAGVITGTTGDALTYSSQGTHVITWTFADGNGNTTTQTQNVVIKDITAPVQPVLADVTGECSATATAPTTTDNCAGVITGTTGDALTYSSQGTHVITWTFADGNGNTTTQTQNVVIKDITAPVQPVLADVTGECSATATAPTTTDNCAGVITGTTGDALTYSSQGTQCDHLDVCRWKWQHDHSDPKRSHKRYHRTGIGRHAIEHHSSKRCRQL</sequence>
<protein>
    <recommendedName>
        <fullName evidence="4">HYR domain-containing protein</fullName>
    </recommendedName>
</protein>
<dbReference type="eggNOG" id="COG2304">
    <property type="taxonomic scope" value="Bacteria"/>
</dbReference>
<dbReference type="InterPro" id="IPR013783">
    <property type="entry name" value="Ig-like_fold"/>
</dbReference>
<accession>H8KXH2</accession>
<reference evidence="2" key="1">
    <citation type="submission" date="2012-02" db="EMBL/GenBank/DDBJ databases">
        <title>The complete genome of Solitalea canadensis DSM 3403.</title>
        <authorList>
            <consortium name="US DOE Joint Genome Institute (JGI-PGF)"/>
            <person name="Lucas S."/>
            <person name="Copeland A."/>
            <person name="Lapidus A."/>
            <person name="Glavina del Rio T."/>
            <person name="Dalin E."/>
            <person name="Tice H."/>
            <person name="Bruce D."/>
            <person name="Goodwin L."/>
            <person name="Pitluck S."/>
            <person name="Peters L."/>
            <person name="Ovchinnikova G."/>
            <person name="Lu M."/>
            <person name="Kyrpides N."/>
            <person name="Mavromatis K."/>
            <person name="Ivanova N."/>
            <person name="Brettin T."/>
            <person name="Detter J.C."/>
            <person name="Han C."/>
            <person name="Larimer F."/>
            <person name="Land M."/>
            <person name="Hauser L."/>
            <person name="Markowitz V."/>
            <person name="Cheng J.-F."/>
            <person name="Hugenholtz P."/>
            <person name="Woyke T."/>
            <person name="Wu D."/>
            <person name="Spring S."/>
            <person name="Schroeder M."/>
            <person name="Kopitz M."/>
            <person name="Brambilla E."/>
            <person name="Klenk H.-P."/>
            <person name="Eisen J.A."/>
        </authorList>
    </citation>
    <scope>NUCLEOTIDE SEQUENCE</scope>
    <source>
        <strain evidence="2">DSM 3403</strain>
    </source>
</reference>
<proteinExistence type="predicted"/>
<name>H8KXH2_SOLCM</name>
<feature type="compositionally biased region" description="Basic residues" evidence="1">
    <location>
        <begin position="531"/>
        <end position="541"/>
    </location>
</feature>
<dbReference type="HOGENOM" id="CLU_489060_0_0_10"/>
<organism evidence="2 3">
    <name type="scientific">Solitalea canadensis (strain ATCC 29591 / DSM 3403 / JCM 21819 / LMG 8368 / NBRC 15130 / NCIMB 12057 / USAM 9D)</name>
    <name type="common">Flexibacter canadensis</name>
    <dbReference type="NCBI Taxonomy" id="929556"/>
    <lineage>
        <taxon>Bacteria</taxon>
        <taxon>Pseudomonadati</taxon>
        <taxon>Bacteroidota</taxon>
        <taxon>Sphingobacteriia</taxon>
        <taxon>Sphingobacteriales</taxon>
        <taxon>Sphingobacteriaceae</taxon>
        <taxon>Solitalea</taxon>
    </lineage>
</organism>
<dbReference type="STRING" id="929556.Solca_3496"/>
<dbReference type="OrthoDB" id="1041092at2"/>
<dbReference type="PANTHER" id="PTHR24273">
    <property type="entry name" value="FI04643P-RELATED"/>
    <property type="match status" value="1"/>
</dbReference>
<dbReference type="AlphaFoldDB" id="H8KXH2"/>